<dbReference type="Gene3D" id="1.20.210.10">
    <property type="entry name" value="Cytochrome c oxidase-like, subunit I domain"/>
    <property type="match status" value="1"/>
</dbReference>
<keyword evidence="1" id="KW-0249">Electron transport</keyword>
<feature type="transmembrane region" description="Helical" evidence="2">
    <location>
        <begin position="380"/>
        <end position="400"/>
    </location>
</feature>
<name>A0ABS5U772_9BACT</name>
<keyword evidence="2" id="KW-0472">Membrane</keyword>
<feature type="transmembrane region" description="Helical" evidence="2">
    <location>
        <begin position="270"/>
        <end position="288"/>
    </location>
</feature>
<protein>
    <submittedName>
        <fullName evidence="4">Cbb3-type cytochrome c oxidase subunit I</fullName>
    </submittedName>
</protein>
<keyword evidence="1" id="KW-0813">Transport</keyword>
<dbReference type="InterPro" id="IPR023616">
    <property type="entry name" value="Cyt_c_oxase-like_su1_dom"/>
</dbReference>
<reference evidence="4 5" key="1">
    <citation type="submission" date="2021-05" db="EMBL/GenBank/DDBJ databases">
        <title>The draft genome of Geobacter chapellei DSM 13688.</title>
        <authorList>
            <person name="Xu Z."/>
            <person name="Masuda Y."/>
            <person name="Itoh H."/>
            <person name="Senoo K."/>
        </authorList>
    </citation>
    <scope>NUCLEOTIDE SEQUENCE [LARGE SCALE GENOMIC DNA]</scope>
    <source>
        <strain evidence="4 5">DSM 13688</strain>
    </source>
</reference>
<dbReference type="InterPro" id="IPR000883">
    <property type="entry name" value="Cyt_C_Oxase_1"/>
</dbReference>
<organism evidence="4 5">
    <name type="scientific">Pelotalea chapellei</name>
    <dbReference type="NCBI Taxonomy" id="44671"/>
    <lineage>
        <taxon>Bacteria</taxon>
        <taxon>Pseudomonadati</taxon>
        <taxon>Thermodesulfobacteriota</taxon>
        <taxon>Desulfuromonadia</taxon>
        <taxon>Geobacterales</taxon>
        <taxon>Geobacteraceae</taxon>
        <taxon>Pelotalea</taxon>
    </lineage>
</organism>
<dbReference type="InterPro" id="IPR036927">
    <property type="entry name" value="Cyt_c_oxase-like_su1_sf"/>
</dbReference>
<feature type="transmembrane region" description="Helical" evidence="2">
    <location>
        <begin position="420"/>
        <end position="442"/>
    </location>
</feature>
<evidence type="ECO:0000256" key="1">
    <source>
        <dbReference type="ARBA" id="ARBA00022660"/>
    </source>
</evidence>
<evidence type="ECO:0000313" key="5">
    <source>
        <dbReference type="Proteomes" id="UP000784128"/>
    </source>
</evidence>
<feature type="transmembrane region" description="Helical" evidence="2">
    <location>
        <begin position="155"/>
        <end position="175"/>
    </location>
</feature>
<dbReference type="Pfam" id="PF00115">
    <property type="entry name" value="COX1"/>
    <property type="match status" value="1"/>
</dbReference>
<feature type="transmembrane region" description="Helical" evidence="2">
    <location>
        <begin position="232"/>
        <end position="250"/>
    </location>
</feature>
<keyword evidence="2" id="KW-1133">Transmembrane helix</keyword>
<comment type="caution">
    <text evidence="4">The sequence shown here is derived from an EMBL/GenBank/DDBJ whole genome shotgun (WGS) entry which is preliminary data.</text>
</comment>
<dbReference type="Proteomes" id="UP000784128">
    <property type="component" value="Unassembled WGS sequence"/>
</dbReference>
<keyword evidence="1" id="KW-0679">Respiratory chain</keyword>
<feature type="transmembrane region" description="Helical" evidence="2">
    <location>
        <begin position="340"/>
        <end position="360"/>
    </location>
</feature>
<feature type="transmembrane region" description="Helical" evidence="2">
    <location>
        <begin position="300"/>
        <end position="320"/>
    </location>
</feature>
<feature type="transmembrane region" description="Helical" evidence="2">
    <location>
        <begin position="57"/>
        <end position="79"/>
    </location>
</feature>
<evidence type="ECO:0000313" key="4">
    <source>
        <dbReference type="EMBL" id="MBT1071506.1"/>
    </source>
</evidence>
<dbReference type="PANTHER" id="PTHR10422:SF29">
    <property type="entry name" value="CYTOCHROME C OXIDASE SUBUNIT 1 HOMOLOG, BACTEROID"/>
    <property type="match status" value="1"/>
</dbReference>
<dbReference type="RefSeq" id="WP_214297286.1">
    <property type="nucleotide sequence ID" value="NZ_JAHDYS010000005.1"/>
</dbReference>
<accession>A0ABS5U772</accession>
<sequence length="463" mass="51289">MTRYFKKPNSASLAFMVAGAVWFVVGAVYGMFSAIHLVSPEFLPEVAWLVFGRERPVHVNTMLYGFVGTMLIGCGLYCVPMLLRTRLWSEPLAWGGFVLWNLVILSGPLGFAFGYTQGREYSEYTWSADMLLMVAVTLIIINLIMTIVHRTEQQLYVSIWYFVAAFLWTAGNYPIGNVMWHPATGAMPGLIDSIFLWFWGHNLPGLFITPLATGAAYFVIPRVARTPLNSHTLSLLGFWLLVALYTHIGGHHVLQSPIPNWLKAVSIVDSVAMVVPVTIVVLNLWLTARQRGAVVWGDPAARLVMAGIVWYLITCIQGPVQSLPYLQRVTHFNNWTVGHAHIAMLGFGGYIALGAMYHILPMVTGRSVYSARLINLQFGLITFGLTGFFLVLTAAGLVQGTSWNNGETVYRVLPQLRPFMVSRAALGIFILTASIIGLINLIMTITHGRKLAPEELDQAEEGL</sequence>
<evidence type="ECO:0000259" key="3">
    <source>
        <dbReference type="PROSITE" id="PS50855"/>
    </source>
</evidence>
<feature type="transmembrane region" description="Helical" evidence="2">
    <location>
        <begin position="12"/>
        <end position="37"/>
    </location>
</feature>
<gene>
    <name evidence="4" type="ORF">KJB30_06915</name>
</gene>
<dbReference type="SUPFAM" id="SSF81442">
    <property type="entry name" value="Cytochrome c oxidase subunit I-like"/>
    <property type="match status" value="1"/>
</dbReference>
<evidence type="ECO:0000256" key="2">
    <source>
        <dbReference type="SAM" id="Phobius"/>
    </source>
</evidence>
<feature type="transmembrane region" description="Helical" evidence="2">
    <location>
        <begin position="91"/>
        <end position="114"/>
    </location>
</feature>
<keyword evidence="2" id="KW-0812">Transmembrane</keyword>
<feature type="transmembrane region" description="Helical" evidence="2">
    <location>
        <begin position="126"/>
        <end position="148"/>
    </location>
</feature>
<dbReference type="EMBL" id="JAHDYS010000005">
    <property type="protein sequence ID" value="MBT1071506.1"/>
    <property type="molecule type" value="Genomic_DNA"/>
</dbReference>
<dbReference type="PANTHER" id="PTHR10422">
    <property type="entry name" value="CYTOCHROME C OXIDASE SUBUNIT 1"/>
    <property type="match status" value="1"/>
</dbReference>
<keyword evidence="5" id="KW-1185">Reference proteome</keyword>
<feature type="transmembrane region" description="Helical" evidence="2">
    <location>
        <begin position="195"/>
        <end position="220"/>
    </location>
</feature>
<proteinExistence type="predicted"/>
<dbReference type="PROSITE" id="PS50855">
    <property type="entry name" value="COX1"/>
    <property type="match status" value="1"/>
</dbReference>
<feature type="domain" description="Cytochrome oxidase subunit I profile" evidence="3">
    <location>
        <begin position="1"/>
        <end position="463"/>
    </location>
</feature>